<dbReference type="InterPro" id="IPR057362">
    <property type="entry name" value="WDGH"/>
</dbReference>
<proteinExistence type="predicted"/>
<keyword evidence="3" id="KW-1185">Reference proteome</keyword>
<dbReference type="KEGG" id="vg:80019284"/>
<dbReference type="RefSeq" id="YP_010754686.1">
    <property type="nucleotide sequence ID" value="NC_073462.1"/>
</dbReference>
<evidence type="ECO:0000313" key="2">
    <source>
        <dbReference type="EMBL" id="AWN05286.1"/>
    </source>
</evidence>
<sequence>MNVYRERAHLLAHLAAIYPSRLIRGADPQEPDWPVLFVELPGGQATWHISPDDLDLFQYVSDEESDWAVWDGHSTEEKYRRLDLATEGVALHGF</sequence>
<gene>
    <name evidence="2" type="primary">64</name>
    <name evidence="2" type="ORF">SEA_IBANTIK_64</name>
</gene>
<accession>A0A2U8UPD8</accession>
<evidence type="ECO:0000313" key="3">
    <source>
        <dbReference type="Proteomes" id="UP000247188"/>
    </source>
</evidence>
<feature type="domain" description="WDGH" evidence="1">
    <location>
        <begin position="3"/>
        <end position="82"/>
    </location>
</feature>
<reference evidence="3" key="1">
    <citation type="submission" date="2018-04" db="EMBL/GenBank/DDBJ databases">
        <authorList>
            <person name="Go L.Y."/>
            <person name="Mitchell J.A."/>
        </authorList>
    </citation>
    <scope>NUCLEOTIDE SEQUENCE [LARGE SCALE GENOMIC DNA]</scope>
</reference>
<dbReference type="GeneID" id="80019284"/>
<dbReference type="Pfam" id="PF25311">
    <property type="entry name" value="WDGH"/>
    <property type="match status" value="1"/>
</dbReference>
<dbReference type="EMBL" id="MH155870">
    <property type="protein sequence ID" value="AWN05286.1"/>
    <property type="molecule type" value="Genomic_DNA"/>
</dbReference>
<name>A0A2U8UPD8_9CAUD</name>
<evidence type="ECO:0000259" key="1">
    <source>
        <dbReference type="Pfam" id="PF25311"/>
    </source>
</evidence>
<protein>
    <recommendedName>
        <fullName evidence="1">WDGH domain-containing protein</fullName>
    </recommendedName>
</protein>
<organism evidence="2 3">
    <name type="scientific">Streptomyces phage Ibantik</name>
    <dbReference type="NCBI Taxonomy" id="2182397"/>
    <lineage>
        <taxon>Viruses</taxon>
        <taxon>Duplodnaviria</taxon>
        <taxon>Heunggongvirae</taxon>
        <taxon>Uroviricota</taxon>
        <taxon>Caudoviricetes</taxon>
        <taxon>Ibantikvirus</taxon>
        <taxon>Ibantikvirus ibantik</taxon>
    </lineage>
</organism>
<dbReference type="Proteomes" id="UP000247188">
    <property type="component" value="Segment"/>
</dbReference>